<evidence type="ECO:0000313" key="2">
    <source>
        <dbReference type="Proteomes" id="UP000003793"/>
    </source>
</evidence>
<dbReference type="Proteomes" id="UP000003793">
    <property type="component" value="Unassembled WGS sequence"/>
</dbReference>
<accession>C0B9T6</accession>
<sequence>MKDYGISVLTQYQMEVFGTHKVRGAILCDTDKGLLLLKETRMEESRICALAKYMSS</sequence>
<proteinExistence type="predicted"/>
<comment type="caution">
    <text evidence="1">The sequence shown here is derived from an EMBL/GenBank/DDBJ whole genome shotgun (WGS) entry which is preliminary data.</text>
</comment>
<reference evidence="1 2" key="1">
    <citation type="submission" date="2009-02" db="EMBL/GenBank/DDBJ databases">
        <authorList>
            <person name="Fulton L."/>
            <person name="Clifton S."/>
            <person name="Fulton B."/>
            <person name="Xu J."/>
            <person name="Minx P."/>
            <person name="Pepin K.H."/>
            <person name="Johnson M."/>
            <person name="Bhonagiri V."/>
            <person name="Nash W.E."/>
            <person name="Mardis E.R."/>
            <person name="Wilson R.K."/>
        </authorList>
    </citation>
    <scope>NUCLEOTIDE SEQUENCE [LARGE SCALE GENOMIC DNA]</scope>
    <source>
        <strain evidence="1 2">ATCC 27758</strain>
    </source>
</reference>
<name>C0B9T6_9FIRM</name>
<reference evidence="1 2" key="2">
    <citation type="submission" date="2009-03" db="EMBL/GenBank/DDBJ databases">
        <title>Draft genome sequence of Coprococcus comes (ATCC 27758).</title>
        <authorList>
            <person name="Sudarsanam P."/>
            <person name="Ley R."/>
            <person name="Guruge J."/>
            <person name="Turnbaugh P.J."/>
            <person name="Mahowald M."/>
            <person name="Liep D."/>
            <person name="Gordon J."/>
        </authorList>
    </citation>
    <scope>NUCLEOTIDE SEQUENCE [LARGE SCALE GENOMIC DNA]</scope>
    <source>
        <strain evidence="1 2">ATCC 27758</strain>
    </source>
</reference>
<dbReference type="HOGENOM" id="CLU_3006443_0_0_9"/>
<organism evidence="1 2">
    <name type="scientific">Coprococcus comes ATCC 27758</name>
    <dbReference type="NCBI Taxonomy" id="470146"/>
    <lineage>
        <taxon>Bacteria</taxon>
        <taxon>Bacillati</taxon>
        <taxon>Bacillota</taxon>
        <taxon>Clostridia</taxon>
        <taxon>Lachnospirales</taxon>
        <taxon>Lachnospiraceae</taxon>
        <taxon>Coprococcus</taxon>
    </lineage>
</organism>
<dbReference type="EMBL" id="ABVR01000040">
    <property type="protein sequence ID" value="EEG90038.1"/>
    <property type="molecule type" value="Genomic_DNA"/>
</dbReference>
<protein>
    <submittedName>
        <fullName evidence="1">Uncharacterized protein</fullName>
    </submittedName>
</protein>
<evidence type="ECO:0000313" key="1">
    <source>
        <dbReference type="EMBL" id="EEG90038.1"/>
    </source>
</evidence>
<dbReference type="AlphaFoldDB" id="C0B9T6"/>
<gene>
    <name evidence="1" type="ORF">COPCOM_01913</name>
</gene>